<dbReference type="Proteomes" id="UP000029228">
    <property type="component" value="Unassembled WGS sequence"/>
</dbReference>
<gene>
    <name evidence="1" type="ORF">JCM19235_6042</name>
</gene>
<sequence>MGVILSVIDSLEQSNYQIKSRDVSALTPSVNVSVVAKVRSAY</sequence>
<protein>
    <submittedName>
        <fullName evidence="1">Uncharacterized protein</fullName>
    </submittedName>
</protein>
<dbReference type="AlphaFoldDB" id="A0A090RSK0"/>
<evidence type="ECO:0000313" key="1">
    <source>
        <dbReference type="EMBL" id="GAL17493.1"/>
    </source>
</evidence>
<organism evidence="1 2">
    <name type="scientific">Vibrio maritimus</name>
    <dbReference type="NCBI Taxonomy" id="990268"/>
    <lineage>
        <taxon>Bacteria</taxon>
        <taxon>Pseudomonadati</taxon>
        <taxon>Pseudomonadota</taxon>
        <taxon>Gammaproteobacteria</taxon>
        <taxon>Vibrionales</taxon>
        <taxon>Vibrionaceae</taxon>
        <taxon>Vibrio</taxon>
    </lineage>
</organism>
<comment type="caution">
    <text evidence="1">The sequence shown here is derived from an EMBL/GenBank/DDBJ whole genome shotgun (WGS) entry which is preliminary data.</text>
</comment>
<reference evidence="1 2" key="1">
    <citation type="submission" date="2014-09" db="EMBL/GenBank/DDBJ databases">
        <title>Vibrio maritimus JCM 19235. (C45) whole genome shotgun sequence.</title>
        <authorList>
            <person name="Sawabe T."/>
            <person name="Meirelles P."/>
            <person name="Nakanishi M."/>
            <person name="Sayaka M."/>
            <person name="Hattori M."/>
            <person name="Ohkuma M."/>
        </authorList>
    </citation>
    <scope>NUCLEOTIDE SEQUENCE [LARGE SCALE GENOMIC DNA]</scope>
    <source>
        <strain evidence="2">JCM19235</strain>
    </source>
</reference>
<accession>A0A090RSK0</accession>
<name>A0A090RSK0_9VIBR</name>
<evidence type="ECO:0000313" key="2">
    <source>
        <dbReference type="Proteomes" id="UP000029228"/>
    </source>
</evidence>
<proteinExistence type="predicted"/>
<dbReference type="EMBL" id="BBMR01000001">
    <property type="protein sequence ID" value="GAL17493.1"/>
    <property type="molecule type" value="Genomic_DNA"/>
</dbReference>
<keyword evidence="2" id="KW-1185">Reference proteome</keyword>